<dbReference type="Gramene" id="TuG1812G0400002380.01.T01">
    <property type="protein sequence ID" value="TuG1812G0400002380.01.T01.cds335873"/>
    <property type="gene ID" value="TuG1812G0400002380.01"/>
</dbReference>
<evidence type="ECO:0000313" key="2">
    <source>
        <dbReference type="EnsemblPlants" id="TuG1812G0400002380.01.T01.cds335873"/>
    </source>
</evidence>
<dbReference type="Proteomes" id="UP000015106">
    <property type="component" value="Chromosome 4"/>
</dbReference>
<dbReference type="EnsemblPlants" id="TuG1812G0400002380.01.T01">
    <property type="protein sequence ID" value="TuG1812G0400002380.01.T01.cds335873"/>
    <property type="gene ID" value="TuG1812G0400002380.01"/>
</dbReference>
<feature type="region of interest" description="Disordered" evidence="1">
    <location>
        <begin position="53"/>
        <end position="78"/>
    </location>
</feature>
<protein>
    <submittedName>
        <fullName evidence="2">Uncharacterized protein</fullName>
    </submittedName>
</protein>
<feature type="compositionally biased region" description="Basic and acidic residues" evidence="1">
    <location>
        <begin position="1"/>
        <end position="18"/>
    </location>
</feature>
<reference evidence="2" key="3">
    <citation type="submission" date="2022-06" db="UniProtKB">
        <authorList>
            <consortium name="EnsemblPlants"/>
        </authorList>
    </citation>
    <scope>IDENTIFICATION</scope>
</reference>
<name>A0A8R7U796_TRIUA</name>
<keyword evidence="3" id="KW-1185">Reference proteome</keyword>
<reference evidence="2" key="2">
    <citation type="submission" date="2018-03" db="EMBL/GenBank/DDBJ databases">
        <title>The Triticum urartu genome reveals the dynamic nature of wheat genome evolution.</title>
        <authorList>
            <person name="Ling H."/>
            <person name="Ma B."/>
            <person name="Shi X."/>
            <person name="Liu H."/>
            <person name="Dong L."/>
            <person name="Sun H."/>
            <person name="Cao Y."/>
            <person name="Gao Q."/>
            <person name="Zheng S."/>
            <person name="Li Y."/>
            <person name="Yu Y."/>
            <person name="Du H."/>
            <person name="Qi M."/>
            <person name="Li Y."/>
            <person name="Yu H."/>
            <person name="Cui Y."/>
            <person name="Wang N."/>
            <person name="Chen C."/>
            <person name="Wu H."/>
            <person name="Zhao Y."/>
            <person name="Zhang J."/>
            <person name="Li Y."/>
            <person name="Zhou W."/>
            <person name="Zhang B."/>
            <person name="Hu W."/>
            <person name="Eijk M."/>
            <person name="Tang J."/>
            <person name="Witsenboer H."/>
            <person name="Zhao S."/>
            <person name="Li Z."/>
            <person name="Zhang A."/>
            <person name="Wang D."/>
            <person name="Liang C."/>
        </authorList>
    </citation>
    <scope>NUCLEOTIDE SEQUENCE [LARGE SCALE GENOMIC DNA]</scope>
    <source>
        <strain evidence="2">cv. G1812</strain>
    </source>
</reference>
<organism evidence="2 3">
    <name type="scientific">Triticum urartu</name>
    <name type="common">Red wild einkorn</name>
    <name type="synonym">Crithodium urartu</name>
    <dbReference type="NCBI Taxonomy" id="4572"/>
    <lineage>
        <taxon>Eukaryota</taxon>
        <taxon>Viridiplantae</taxon>
        <taxon>Streptophyta</taxon>
        <taxon>Embryophyta</taxon>
        <taxon>Tracheophyta</taxon>
        <taxon>Spermatophyta</taxon>
        <taxon>Magnoliopsida</taxon>
        <taxon>Liliopsida</taxon>
        <taxon>Poales</taxon>
        <taxon>Poaceae</taxon>
        <taxon>BOP clade</taxon>
        <taxon>Pooideae</taxon>
        <taxon>Triticodae</taxon>
        <taxon>Triticeae</taxon>
        <taxon>Triticinae</taxon>
        <taxon>Triticum</taxon>
    </lineage>
</organism>
<feature type="region of interest" description="Disordered" evidence="1">
    <location>
        <begin position="1"/>
        <end position="39"/>
    </location>
</feature>
<dbReference type="AlphaFoldDB" id="A0A8R7U796"/>
<evidence type="ECO:0000313" key="3">
    <source>
        <dbReference type="Proteomes" id="UP000015106"/>
    </source>
</evidence>
<sequence>MRAAPRLEPHRALHREAMARASKGSCATHESRRGSGDAPCRGRPWLLAAVSQRARARAPRVRGGSLGGSTGRGAPHQGAVHAEMADVLERKAPLRISMISLPFFSFSCHSISSEI</sequence>
<accession>A0A8R7U796</accession>
<proteinExistence type="predicted"/>
<evidence type="ECO:0000256" key="1">
    <source>
        <dbReference type="SAM" id="MobiDB-lite"/>
    </source>
</evidence>
<reference evidence="3" key="1">
    <citation type="journal article" date="2013" name="Nature">
        <title>Draft genome of the wheat A-genome progenitor Triticum urartu.</title>
        <authorList>
            <person name="Ling H.Q."/>
            <person name="Zhao S."/>
            <person name="Liu D."/>
            <person name="Wang J."/>
            <person name="Sun H."/>
            <person name="Zhang C."/>
            <person name="Fan H."/>
            <person name="Li D."/>
            <person name="Dong L."/>
            <person name="Tao Y."/>
            <person name="Gao C."/>
            <person name="Wu H."/>
            <person name="Li Y."/>
            <person name="Cui Y."/>
            <person name="Guo X."/>
            <person name="Zheng S."/>
            <person name="Wang B."/>
            <person name="Yu K."/>
            <person name="Liang Q."/>
            <person name="Yang W."/>
            <person name="Lou X."/>
            <person name="Chen J."/>
            <person name="Feng M."/>
            <person name="Jian J."/>
            <person name="Zhang X."/>
            <person name="Luo G."/>
            <person name="Jiang Y."/>
            <person name="Liu J."/>
            <person name="Wang Z."/>
            <person name="Sha Y."/>
            <person name="Zhang B."/>
            <person name="Wu H."/>
            <person name="Tang D."/>
            <person name="Shen Q."/>
            <person name="Xue P."/>
            <person name="Zou S."/>
            <person name="Wang X."/>
            <person name="Liu X."/>
            <person name="Wang F."/>
            <person name="Yang Y."/>
            <person name="An X."/>
            <person name="Dong Z."/>
            <person name="Zhang K."/>
            <person name="Zhang X."/>
            <person name="Luo M.C."/>
            <person name="Dvorak J."/>
            <person name="Tong Y."/>
            <person name="Wang J."/>
            <person name="Yang H."/>
            <person name="Li Z."/>
            <person name="Wang D."/>
            <person name="Zhang A."/>
            <person name="Wang J."/>
        </authorList>
    </citation>
    <scope>NUCLEOTIDE SEQUENCE</scope>
    <source>
        <strain evidence="3">cv. G1812</strain>
    </source>
</reference>